<sequence>MLEAYLNHAQGGGNVLKRDPHSNPLLVWSAGSQNCTSGSTCKDLVGSSYVPCKGHAGSLQILVRLPWTFNSLPFGKSVFDLVSQAWSNSNNRLDLILTSLGLSSPMSFLSQQCSDVNIHYGEQGPKQRHGPRVIRVFTHCNSMYRPNCPDWNSKVINLHWVAIQRDSIELKRVKGKVQAAASPMYMYHNLELDPMARDAAYNPQDPGSSPSGISCGPQLPGRRFETLGSDFLLIIVSHMTSHKSIKPPSSEPQVTGHVIGERFSFNNREPHDEPQATIEQAASHWTCHPAASHHLASQISHLGTSQP</sequence>
<gene>
    <name evidence="2" type="ORF">VNO77_02686</name>
</gene>
<evidence type="ECO:0000256" key="1">
    <source>
        <dbReference type="SAM" id="MobiDB-lite"/>
    </source>
</evidence>
<organism evidence="2 3">
    <name type="scientific">Canavalia gladiata</name>
    <name type="common">Sword bean</name>
    <name type="synonym">Dolichos gladiatus</name>
    <dbReference type="NCBI Taxonomy" id="3824"/>
    <lineage>
        <taxon>Eukaryota</taxon>
        <taxon>Viridiplantae</taxon>
        <taxon>Streptophyta</taxon>
        <taxon>Embryophyta</taxon>
        <taxon>Tracheophyta</taxon>
        <taxon>Spermatophyta</taxon>
        <taxon>Magnoliopsida</taxon>
        <taxon>eudicotyledons</taxon>
        <taxon>Gunneridae</taxon>
        <taxon>Pentapetalae</taxon>
        <taxon>rosids</taxon>
        <taxon>fabids</taxon>
        <taxon>Fabales</taxon>
        <taxon>Fabaceae</taxon>
        <taxon>Papilionoideae</taxon>
        <taxon>50 kb inversion clade</taxon>
        <taxon>NPAAA clade</taxon>
        <taxon>indigoferoid/millettioid clade</taxon>
        <taxon>Phaseoleae</taxon>
        <taxon>Canavalia</taxon>
    </lineage>
</organism>
<comment type="caution">
    <text evidence="2">The sequence shown here is derived from an EMBL/GenBank/DDBJ whole genome shotgun (WGS) entry which is preliminary data.</text>
</comment>
<evidence type="ECO:0000313" key="3">
    <source>
        <dbReference type="Proteomes" id="UP001367508"/>
    </source>
</evidence>
<name>A0AAN9R652_CANGL</name>
<dbReference type="Proteomes" id="UP001367508">
    <property type="component" value="Unassembled WGS sequence"/>
</dbReference>
<feature type="region of interest" description="Disordered" evidence="1">
    <location>
        <begin position="198"/>
        <end position="219"/>
    </location>
</feature>
<protein>
    <submittedName>
        <fullName evidence="2">Uncharacterized protein</fullName>
    </submittedName>
</protein>
<keyword evidence="3" id="KW-1185">Reference proteome</keyword>
<accession>A0AAN9R652</accession>
<dbReference type="AlphaFoldDB" id="A0AAN9R652"/>
<evidence type="ECO:0000313" key="2">
    <source>
        <dbReference type="EMBL" id="KAK7360677.1"/>
    </source>
</evidence>
<proteinExistence type="predicted"/>
<feature type="compositionally biased region" description="Low complexity" evidence="1">
    <location>
        <begin position="206"/>
        <end position="217"/>
    </location>
</feature>
<dbReference type="EMBL" id="JAYMYQ010000001">
    <property type="protein sequence ID" value="KAK7360677.1"/>
    <property type="molecule type" value="Genomic_DNA"/>
</dbReference>
<reference evidence="2 3" key="1">
    <citation type="submission" date="2024-01" db="EMBL/GenBank/DDBJ databases">
        <title>The genomes of 5 underutilized Papilionoideae crops provide insights into root nodulation and disease resistanc.</title>
        <authorList>
            <person name="Jiang F."/>
        </authorList>
    </citation>
    <scope>NUCLEOTIDE SEQUENCE [LARGE SCALE GENOMIC DNA]</scope>
    <source>
        <strain evidence="2">LVBAO_FW01</strain>
        <tissue evidence="2">Leaves</tissue>
    </source>
</reference>